<feature type="transmembrane region" description="Helical" evidence="6">
    <location>
        <begin position="242"/>
        <end position="263"/>
    </location>
</feature>
<reference evidence="9 10" key="1">
    <citation type="submission" date="2016-11" db="EMBL/GenBank/DDBJ databases">
        <authorList>
            <person name="Varghese N."/>
            <person name="Submissions S."/>
        </authorList>
    </citation>
    <scope>NUCLEOTIDE SEQUENCE [LARGE SCALE GENOMIC DNA]</scope>
    <source>
        <strain evidence="9 10">DSM 17919</strain>
    </source>
</reference>
<evidence type="ECO:0000256" key="3">
    <source>
        <dbReference type="ARBA" id="ARBA00022748"/>
    </source>
</evidence>
<evidence type="ECO:0000256" key="5">
    <source>
        <dbReference type="ARBA" id="ARBA00023136"/>
    </source>
</evidence>
<proteinExistence type="predicted"/>
<dbReference type="PANTHER" id="PTHR30071:SF1">
    <property type="entry name" value="CYTOCHROME B_B6 PROTEIN-RELATED"/>
    <property type="match status" value="1"/>
</dbReference>
<keyword evidence="2 6" id="KW-0812">Transmembrane</keyword>
<feature type="transmembrane region" description="Helical" evidence="6">
    <location>
        <begin position="40"/>
        <end position="61"/>
    </location>
</feature>
<evidence type="ECO:0000259" key="7">
    <source>
        <dbReference type="Pfam" id="PF01578"/>
    </source>
</evidence>
<dbReference type="Proteomes" id="UP001568358">
    <property type="component" value="Unassembled WGS sequence"/>
</dbReference>
<gene>
    <name evidence="8" type="ORF">AB2Z07_00700</name>
    <name evidence="9" type="ORF">SAMN05660830_00558</name>
</gene>
<dbReference type="InterPro" id="IPR045062">
    <property type="entry name" value="Cyt_c_biogenesis_CcsA/CcmC"/>
</dbReference>
<accession>A0A8G2FGT2</accession>
<dbReference type="EMBL" id="FQZR01000002">
    <property type="protein sequence ID" value="SHI64818.1"/>
    <property type="molecule type" value="Genomic_DNA"/>
</dbReference>
<feature type="transmembrane region" description="Helical" evidence="6">
    <location>
        <begin position="181"/>
        <end position="201"/>
    </location>
</feature>
<keyword evidence="4 6" id="KW-1133">Transmembrane helix</keyword>
<dbReference type="EMBL" id="JBFSOO010000001">
    <property type="protein sequence ID" value="MEZ6852060.1"/>
    <property type="molecule type" value="Genomic_DNA"/>
</dbReference>
<evidence type="ECO:0000256" key="2">
    <source>
        <dbReference type="ARBA" id="ARBA00022692"/>
    </source>
</evidence>
<feature type="transmembrane region" description="Helical" evidence="6">
    <location>
        <begin position="67"/>
        <end position="84"/>
    </location>
</feature>
<comment type="caution">
    <text evidence="9">The sequence shown here is derived from an EMBL/GenBank/DDBJ whole genome shotgun (WGS) entry which is preliminary data.</text>
</comment>
<evidence type="ECO:0000313" key="9">
    <source>
        <dbReference type="EMBL" id="SHI64818.1"/>
    </source>
</evidence>
<organism evidence="9 10">
    <name type="scientific">Halodesulfovibrio aestuarii</name>
    <dbReference type="NCBI Taxonomy" id="126333"/>
    <lineage>
        <taxon>Bacteria</taxon>
        <taxon>Pseudomonadati</taxon>
        <taxon>Thermodesulfobacteriota</taxon>
        <taxon>Desulfovibrionia</taxon>
        <taxon>Desulfovibrionales</taxon>
        <taxon>Desulfovibrionaceae</taxon>
        <taxon>Halodesulfovibrio</taxon>
    </lineage>
</organism>
<feature type="domain" description="Cytochrome c assembly protein" evidence="7">
    <location>
        <begin position="69"/>
        <end position="266"/>
    </location>
</feature>
<dbReference type="Pfam" id="PF01578">
    <property type="entry name" value="Cytochrom_C_asm"/>
    <property type="match status" value="1"/>
</dbReference>
<evidence type="ECO:0000313" key="11">
    <source>
        <dbReference type="Proteomes" id="UP001568358"/>
    </source>
</evidence>
<dbReference type="Proteomes" id="UP000184001">
    <property type="component" value="Unassembled WGS sequence"/>
</dbReference>
<protein>
    <submittedName>
        <fullName evidence="9">ABC-type uncharacterized transport system, permease component</fullName>
    </submittedName>
    <submittedName>
        <fullName evidence="8">Inner membrane protein YpjD</fullName>
    </submittedName>
</protein>
<dbReference type="GO" id="GO:0017004">
    <property type="term" value="P:cytochrome complex assembly"/>
    <property type="evidence" value="ECO:0007669"/>
    <property type="project" value="UniProtKB-KW"/>
</dbReference>
<dbReference type="InterPro" id="IPR002541">
    <property type="entry name" value="Cyt_c_assembly"/>
</dbReference>
<keyword evidence="11" id="KW-1185">Reference proteome</keyword>
<evidence type="ECO:0000313" key="10">
    <source>
        <dbReference type="Proteomes" id="UP000184001"/>
    </source>
</evidence>
<dbReference type="RefSeq" id="WP_020001685.1">
    <property type="nucleotide sequence ID" value="NZ_CP192217.1"/>
</dbReference>
<dbReference type="AlphaFoldDB" id="A0A8G2FGT2"/>
<dbReference type="PANTHER" id="PTHR30071">
    <property type="entry name" value="HEME EXPORTER PROTEIN C"/>
    <property type="match status" value="1"/>
</dbReference>
<name>A0A8G2FGT2_9BACT</name>
<evidence type="ECO:0000256" key="6">
    <source>
        <dbReference type="SAM" id="Phobius"/>
    </source>
</evidence>
<keyword evidence="3" id="KW-0201">Cytochrome c-type biogenesis</keyword>
<sequence>MSSFELFSILVVSLYCLGALAVFTGSIVKSTKLKQLSNAVTIAGFGLHTVLLGYAMALAGWALPSGYYISMLSWSLLLIYFFMWWRFKLSFLSLTASPLALVLFIGSFHAKGMSQIPKAWSAAFFGLHIGTLFFSFGLLAMAFGAGILFIRLEKKIKSKEPLSDFEKELPALNTFDKVNQLAVVAGFPLYTVGLVTGFIWARVEWGRILSGDPKEIVSLGVWFVYAWLFHQRLVMGWRGRKAAGAAIWIFSICMFSLIGINIFTTTHHSFLQ</sequence>
<dbReference type="GO" id="GO:0020037">
    <property type="term" value="F:heme binding"/>
    <property type="evidence" value="ECO:0007669"/>
    <property type="project" value="InterPro"/>
</dbReference>
<feature type="transmembrane region" description="Helical" evidence="6">
    <location>
        <begin position="122"/>
        <end position="150"/>
    </location>
</feature>
<feature type="transmembrane region" description="Helical" evidence="6">
    <location>
        <begin position="91"/>
        <end position="110"/>
    </location>
</feature>
<dbReference type="GO" id="GO:0005886">
    <property type="term" value="C:plasma membrane"/>
    <property type="evidence" value="ECO:0007669"/>
    <property type="project" value="TreeGrafter"/>
</dbReference>
<evidence type="ECO:0000313" key="8">
    <source>
        <dbReference type="EMBL" id="MEZ6852060.1"/>
    </source>
</evidence>
<keyword evidence="5 6" id="KW-0472">Membrane</keyword>
<comment type="subcellular location">
    <subcellularLocation>
        <location evidence="1">Membrane</location>
        <topology evidence="1">Multi-pass membrane protein</topology>
    </subcellularLocation>
</comment>
<reference evidence="8 11" key="2">
    <citation type="submission" date="2024-07" db="EMBL/GenBank/DDBJ databases">
        <title>Active virus-host system and metabolic interactions in a Lokiarchaeon culture.</title>
        <authorList>
            <person name="Ponce Toledo R.I."/>
            <person name="Rodrigues Oliveira T."/>
            <person name="Schleper C."/>
        </authorList>
    </citation>
    <scope>NUCLEOTIDE SEQUENCE [LARGE SCALE GENOMIC DNA]</scope>
    <source>
        <strain evidence="8 11">B35</strain>
    </source>
</reference>
<feature type="transmembrane region" description="Helical" evidence="6">
    <location>
        <begin position="6"/>
        <end position="28"/>
    </location>
</feature>
<evidence type="ECO:0000256" key="1">
    <source>
        <dbReference type="ARBA" id="ARBA00004141"/>
    </source>
</evidence>
<evidence type="ECO:0000256" key="4">
    <source>
        <dbReference type="ARBA" id="ARBA00022989"/>
    </source>
</evidence>
<feature type="transmembrane region" description="Helical" evidence="6">
    <location>
        <begin position="213"/>
        <end position="230"/>
    </location>
</feature>